<dbReference type="SMART" id="SM00849">
    <property type="entry name" value="Lactamase_B"/>
    <property type="match status" value="1"/>
</dbReference>
<dbReference type="EMBL" id="CP065647">
    <property type="protein sequence ID" value="QPR71274.1"/>
    <property type="molecule type" value="Genomic_DNA"/>
</dbReference>
<proteinExistence type="predicted"/>
<evidence type="ECO:0000259" key="1">
    <source>
        <dbReference type="SMART" id="SM00849"/>
    </source>
</evidence>
<evidence type="ECO:0000313" key="4">
    <source>
        <dbReference type="Proteomes" id="UP000435910"/>
    </source>
</evidence>
<dbReference type="SUPFAM" id="SSF56281">
    <property type="entry name" value="Metallo-hydrolase/oxidoreductase"/>
    <property type="match status" value="1"/>
</dbReference>
<dbReference type="InterPro" id="IPR036866">
    <property type="entry name" value="RibonucZ/Hydroxyglut_hydro"/>
</dbReference>
<dbReference type="Proteomes" id="UP000595038">
    <property type="component" value="Chromosome"/>
</dbReference>
<dbReference type="Proteomes" id="UP000435910">
    <property type="component" value="Unassembled WGS sequence"/>
</dbReference>
<dbReference type="PANTHER" id="PTHR36839">
    <property type="entry name" value="METALLO-BETA-LACTAMASE FAMILY PROTEIN (AFU_ORTHOLOGUE AFUA_5G12770)"/>
    <property type="match status" value="1"/>
</dbReference>
<reference evidence="3 4" key="1">
    <citation type="submission" date="2019-06" db="EMBL/GenBank/DDBJ databases">
        <title>Genome sequence analysis of &gt;100 Bacillus licheniformis strains suggests intrinsic resistance to this species.</title>
        <authorList>
            <person name="Wels M."/>
            <person name="Siezen R.J."/>
            <person name="Johansen E."/>
            <person name="Stuer-Lauridsen B."/>
            <person name="Bjerre K."/>
            <person name="Nielsen B.K.K."/>
        </authorList>
    </citation>
    <scope>NUCLEOTIDE SEQUENCE [LARGE SCALE GENOMIC DNA]</scope>
    <source>
        <strain evidence="3 4">BAC-16736</strain>
    </source>
</reference>
<sequence length="274" mass="31050">MKNHICTTCGVQYNAASKEPAECIICNEERQYVSLSGQTWTTLEEMKQSGRFQNEITFVEERLYSLTTTPEFGIGQSAYLIQEPGFNLLWDCITYLDQRTTENIEQMGGIQAIALSHPHYYSAQAEWAEMFDAPIYIHEDDKQWVQRPSSRIVFWSGETLKLSSGLTLHRLGGHFKGGAVCHWANGNAGKGILLSGDIIQVVQDRRWVSFMYSYPNLIPLPAGKVQQMADQIKDVPFNRLYNAFRRSVEKNAGECVQRSAARYVEALQGTLFST</sequence>
<gene>
    <name evidence="3" type="ORF">CHCC16736_2218</name>
    <name evidence="2" type="ORF">I6G80_15690</name>
</gene>
<accession>A0A415JF45</accession>
<dbReference type="GeneID" id="92861207"/>
<dbReference type="AlphaFoldDB" id="A0A415JF45"/>
<dbReference type="PANTHER" id="PTHR36839:SF1">
    <property type="entry name" value="METALLO-BETA-LACTAMASE FAMILY PROTEIN (AFU_ORTHOLOGUE AFUA_5G12770)"/>
    <property type="match status" value="1"/>
</dbReference>
<dbReference type="InterPro" id="IPR001279">
    <property type="entry name" value="Metallo-B-lactamas"/>
</dbReference>
<dbReference type="CDD" id="cd07727">
    <property type="entry name" value="YmaE-like_MBL-fold"/>
    <property type="match status" value="1"/>
</dbReference>
<name>A0A415JF45_BACLI</name>
<feature type="domain" description="Metallo-beta-lactamase" evidence="1">
    <location>
        <begin position="75"/>
        <end position="244"/>
    </location>
</feature>
<evidence type="ECO:0000313" key="2">
    <source>
        <dbReference type="EMBL" id="QPR71274.1"/>
    </source>
</evidence>
<dbReference type="EMBL" id="NILC01000033">
    <property type="protein sequence ID" value="TWL20934.1"/>
    <property type="molecule type" value="Genomic_DNA"/>
</dbReference>
<reference evidence="2 5" key="2">
    <citation type="submission" date="2020-12" db="EMBL/GenBank/DDBJ databases">
        <title>FDA dAtabase for Regulatory Grade micrObial Sequences (FDA-ARGOS): Supporting development and validation of Infectious Disease Dx tests.</title>
        <authorList>
            <person name="Nelson B."/>
            <person name="Plummer A."/>
            <person name="Tallon L."/>
            <person name="Sadzewicz L."/>
            <person name="Zhao X."/>
            <person name="Boylan J."/>
            <person name="Ott S."/>
            <person name="Bowen H."/>
            <person name="Vavikolanu K."/>
            <person name="Mehta A."/>
            <person name="Aluvathingal J."/>
            <person name="Nadendla S."/>
            <person name="Myers T."/>
            <person name="Yan Y."/>
            <person name="Sichtig H."/>
        </authorList>
    </citation>
    <scope>NUCLEOTIDE SEQUENCE [LARGE SCALE GENOMIC DNA]</scope>
    <source>
        <strain evidence="2 5">FDAARGOS_923</strain>
    </source>
</reference>
<protein>
    <recommendedName>
        <fullName evidence="1">Metallo-beta-lactamase domain-containing protein</fullName>
    </recommendedName>
</protein>
<organism evidence="3 4">
    <name type="scientific">Bacillus licheniformis</name>
    <dbReference type="NCBI Taxonomy" id="1402"/>
    <lineage>
        <taxon>Bacteria</taxon>
        <taxon>Bacillati</taxon>
        <taxon>Bacillota</taxon>
        <taxon>Bacilli</taxon>
        <taxon>Bacillales</taxon>
        <taxon>Bacillaceae</taxon>
        <taxon>Bacillus</taxon>
    </lineage>
</organism>
<evidence type="ECO:0000313" key="5">
    <source>
        <dbReference type="Proteomes" id="UP000595038"/>
    </source>
</evidence>
<evidence type="ECO:0000313" key="3">
    <source>
        <dbReference type="EMBL" id="TWL20934.1"/>
    </source>
</evidence>
<dbReference type="OMA" id="ICADERQ"/>
<dbReference type="RefSeq" id="WP_003182559.1">
    <property type="nucleotide sequence ID" value="NZ_BOQU01000003.1"/>
</dbReference>
<dbReference type="Gene3D" id="3.60.15.10">
    <property type="entry name" value="Ribonuclease Z/Hydroxyacylglutathione hydrolase-like"/>
    <property type="match status" value="1"/>
</dbReference>